<gene>
    <name evidence="1" type="ORF">BDM02DRAFT_3109011</name>
</gene>
<reference evidence="1" key="2">
    <citation type="journal article" date="2020" name="Nat. Commun.">
        <title>Large-scale genome sequencing of mycorrhizal fungi provides insights into the early evolution of symbiotic traits.</title>
        <authorList>
            <person name="Miyauchi S."/>
            <person name="Kiss E."/>
            <person name="Kuo A."/>
            <person name="Drula E."/>
            <person name="Kohler A."/>
            <person name="Sanchez-Garcia M."/>
            <person name="Morin E."/>
            <person name="Andreopoulos B."/>
            <person name="Barry K.W."/>
            <person name="Bonito G."/>
            <person name="Buee M."/>
            <person name="Carver A."/>
            <person name="Chen C."/>
            <person name="Cichocki N."/>
            <person name="Clum A."/>
            <person name="Culley D."/>
            <person name="Crous P.W."/>
            <person name="Fauchery L."/>
            <person name="Girlanda M."/>
            <person name="Hayes R.D."/>
            <person name="Keri Z."/>
            <person name="LaButti K."/>
            <person name="Lipzen A."/>
            <person name="Lombard V."/>
            <person name="Magnuson J."/>
            <person name="Maillard F."/>
            <person name="Murat C."/>
            <person name="Nolan M."/>
            <person name="Ohm R.A."/>
            <person name="Pangilinan J."/>
            <person name="Pereira M.F."/>
            <person name="Perotto S."/>
            <person name="Peter M."/>
            <person name="Pfister S."/>
            <person name="Riley R."/>
            <person name="Sitrit Y."/>
            <person name="Stielow J.B."/>
            <person name="Szollosi G."/>
            <person name="Zifcakova L."/>
            <person name="Stursova M."/>
            <person name="Spatafora J.W."/>
            <person name="Tedersoo L."/>
            <person name="Vaario L.M."/>
            <person name="Yamada A."/>
            <person name="Yan M."/>
            <person name="Wang P."/>
            <person name="Xu J."/>
            <person name="Bruns T."/>
            <person name="Baldrian P."/>
            <person name="Vilgalys R."/>
            <person name="Dunand C."/>
            <person name="Henrissat B."/>
            <person name="Grigoriev I.V."/>
            <person name="Hibbett D."/>
            <person name="Nagy L.G."/>
            <person name="Martin F.M."/>
        </authorList>
    </citation>
    <scope>NUCLEOTIDE SEQUENCE</scope>
    <source>
        <strain evidence="1">P2</strain>
    </source>
</reference>
<evidence type="ECO:0000313" key="2">
    <source>
        <dbReference type="Proteomes" id="UP000886501"/>
    </source>
</evidence>
<protein>
    <submittedName>
        <fullName evidence="1">Thioredoxin-like protein</fullName>
    </submittedName>
</protein>
<keyword evidence="2" id="KW-1185">Reference proteome</keyword>
<name>A0ACB6ZSP7_THEGA</name>
<organism evidence="1 2">
    <name type="scientific">Thelephora ganbajun</name>
    <name type="common">Ganba fungus</name>
    <dbReference type="NCBI Taxonomy" id="370292"/>
    <lineage>
        <taxon>Eukaryota</taxon>
        <taxon>Fungi</taxon>
        <taxon>Dikarya</taxon>
        <taxon>Basidiomycota</taxon>
        <taxon>Agaricomycotina</taxon>
        <taxon>Agaricomycetes</taxon>
        <taxon>Thelephorales</taxon>
        <taxon>Thelephoraceae</taxon>
        <taxon>Thelephora</taxon>
    </lineage>
</organism>
<dbReference type="Proteomes" id="UP000886501">
    <property type="component" value="Unassembled WGS sequence"/>
</dbReference>
<reference evidence="1" key="1">
    <citation type="submission" date="2019-10" db="EMBL/GenBank/DDBJ databases">
        <authorList>
            <consortium name="DOE Joint Genome Institute"/>
            <person name="Kuo A."/>
            <person name="Miyauchi S."/>
            <person name="Kiss E."/>
            <person name="Drula E."/>
            <person name="Kohler A."/>
            <person name="Sanchez-Garcia M."/>
            <person name="Andreopoulos B."/>
            <person name="Barry K.W."/>
            <person name="Bonito G."/>
            <person name="Buee M."/>
            <person name="Carver A."/>
            <person name="Chen C."/>
            <person name="Cichocki N."/>
            <person name="Clum A."/>
            <person name="Culley D."/>
            <person name="Crous P.W."/>
            <person name="Fauchery L."/>
            <person name="Girlanda M."/>
            <person name="Hayes R."/>
            <person name="Keri Z."/>
            <person name="Labutti K."/>
            <person name="Lipzen A."/>
            <person name="Lombard V."/>
            <person name="Magnuson J."/>
            <person name="Maillard F."/>
            <person name="Morin E."/>
            <person name="Murat C."/>
            <person name="Nolan M."/>
            <person name="Ohm R."/>
            <person name="Pangilinan J."/>
            <person name="Pereira M."/>
            <person name="Perotto S."/>
            <person name="Peter M."/>
            <person name="Riley R."/>
            <person name="Sitrit Y."/>
            <person name="Stielow B."/>
            <person name="Szollosi G."/>
            <person name="Zifcakova L."/>
            <person name="Stursova M."/>
            <person name="Spatafora J.W."/>
            <person name="Tedersoo L."/>
            <person name="Vaario L.-M."/>
            <person name="Yamada A."/>
            <person name="Yan M."/>
            <person name="Wang P."/>
            <person name="Xu J."/>
            <person name="Bruns T."/>
            <person name="Baldrian P."/>
            <person name="Vilgalys R."/>
            <person name="Henrissat B."/>
            <person name="Grigoriev I.V."/>
            <person name="Hibbett D."/>
            <person name="Nagy L.G."/>
            <person name="Martin F.M."/>
        </authorList>
    </citation>
    <scope>NUCLEOTIDE SEQUENCE</scope>
    <source>
        <strain evidence="1">P2</strain>
    </source>
</reference>
<accession>A0ACB6ZSP7</accession>
<comment type="caution">
    <text evidence="1">The sequence shown here is derived from an EMBL/GenBank/DDBJ whole genome shotgun (WGS) entry which is preliminary data.</text>
</comment>
<sequence>MPRKAAPKVTEDGEPVEAQVPRRSTRISSQPKSAEEPARPAKKPAAPRKKRHADEADVQDENGQEDGAKKAKLDEHAEGFSSVDLAAIDIGDSLPGYTLKNEKDEDVDVSTLTAEKGLVLFLVPKADTPGCTAQACGFRDVYPDFTSLNYEVYCLSADLPAAQTKWQTKRSLPYALLSDPKRVFIKALTGGGAKTARSHFIFEKGGKLVEKKIPVKPADSPKLALEFIKGLDKDTDATAVDAPTSTEAVLAEDPPAEAAPTKTEETEEA</sequence>
<proteinExistence type="predicted"/>
<evidence type="ECO:0000313" key="1">
    <source>
        <dbReference type="EMBL" id="KAF9652483.1"/>
    </source>
</evidence>
<dbReference type="EMBL" id="MU117968">
    <property type="protein sequence ID" value="KAF9652483.1"/>
    <property type="molecule type" value="Genomic_DNA"/>
</dbReference>